<keyword evidence="8 10" id="KW-0238">DNA-binding</keyword>
<dbReference type="InterPro" id="IPR028612">
    <property type="entry name" value="Topoisom_1_IA"/>
</dbReference>
<evidence type="ECO:0000259" key="12">
    <source>
        <dbReference type="PROSITE" id="PS50880"/>
    </source>
</evidence>
<dbReference type="SMART" id="SM00437">
    <property type="entry name" value="TOP1Ac"/>
    <property type="match status" value="1"/>
</dbReference>
<feature type="site" description="Interaction with DNA" evidence="10">
    <location>
        <position position="137"/>
    </location>
</feature>
<feature type="domain" description="Toprim" evidence="12">
    <location>
        <begin position="2"/>
        <end position="113"/>
    </location>
</feature>
<keyword evidence="7 10" id="KW-0799">Topoisomerase</keyword>
<keyword evidence="3" id="KW-0479">Metal-binding</keyword>
<name>A0A2H0DYK9_9BACT</name>
<evidence type="ECO:0000256" key="7">
    <source>
        <dbReference type="ARBA" id="ARBA00023029"/>
    </source>
</evidence>
<evidence type="ECO:0000256" key="11">
    <source>
        <dbReference type="SAM" id="MobiDB-lite"/>
    </source>
</evidence>
<dbReference type="Gene3D" id="2.70.20.10">
    <property type="entry name" value="Topoisomerase I, domain 3"/>
    <property type="match status" value="1"/>
</dbReference>
<dbReference type="Gene3D" id="1.10.290.10">
    <property type="entry name" value="Topoisomerase I, domain 4"/>
    <property type="match status" value="1"/>
</dbReference>
<dbReference type="SUPFAM" id="SSF56712">
    <property type="entry name" value="Prokaryotic type I DNA topoisomerase"/>
    <property type="match status" value="1"/>
</dbReference>
<feature type="region of interest" description="Interaction with DNA" evidence="10">
    <location>
        <begin position="161"/>
        <end position="166"/>
    </location>
</feature>
<evidence type="ECO:0000313" key="14">
    <source>
        <dbReference type="EMBL" id="PIP86680.1"/>
    </source>
</evidence>
<feature type="compositionally biased region" description="Basic residues" evidence="11">
    <location>
        <begin position="709"/>
        <end position="720"/>
    </location>
</feature>
<sequence>MTKVLIVESPAKAKTVSKYLDDKYKVLASVGHIRDLPKSNKKAIDIDGGFVPHYEIKTEKKKVIAEMKKAVKGAEEVLLATDPDREGEAIAWHIKETLGLEKPKRVVFNEVTKEAIQKAVENPREIDNRLKEAQEARRVLDRLFGYDLSGLIWKKVRYGLSAGRVQSPALRIVMEREREIRVFRPENYWVITARTRTEDKKELILVCAEEPKTKERAEEILKKAEKGEWQIKKTEEKEVKRSPQPPFKTSTLQQRASSLLGFSPSRTMRAAQKLYEKGFITYMRTDSLNMAEGARQKILENIEKNFGKDYAEKRVFRTTSKNAQEAHEAIRPTEAKMKKNLKSEDERKLYELIWRRTTASQMKDARLLRTKVIAGAGETPEFVASGSRTIFDGWLKASPESKGEDVELPKTKAGEKLGLQSIESKKKETKPPSRYTEAGLIKELEKRGIGRPSTYAAIMRTLGERGYVGKEGKTLIPTDTGDVVSSFLEEHFKKYISDNFTAEMENELDEIAEGKREYVKTLGDFYKDFRKEVVAKEKTEKLTNLGEAPEEFSCPKCKKSMIIKLGRSGKFLSCSDFPECHGARTIEGKELKESEPLGKDPETKLNVYVLEGPYGPYVQLGEKEKGKKPKRAGIPNEKEPKDVTLAEALKYLSLPRKLGEHPETGETISAGIGRFGPYVVHQKDFRSLKEDSPYDITFEKALQIVSEPKKRRGFRPKTKEKKGGAV</sequence>
<dbReference type="CDD" id="cd03363">
    <property type="entry name" value="TOPRIM_TopoIA_TopoI"/>
    <property type="match status" value="1"/>
</dbReference>
<evidence type="ECO:0000256" key="9">
    <source>
        <dbReference type="ARBA" id="ARBA00023235"/>
    </source>
</evidence>
<dbReference type="PROSITE" id="PS00396">
    <property type="entry name" value="TOPO_IA_1"/>
    <property type="match status" value="1"/>
</dbReference>
<dbReference type="Pfam" id="PF01396">
    <property type="entry name" value="Zn_ribbon_Top1"/>
    <property type="match status" value="1"/>
</dbReference>
<dbReference type="InterPro" id="IPR013824">
    <property type="entry name" value="Topo_IA_cen_sub1"/>
</dbReference>
<comment type="similarity">
    <text evidence="2 10">Belongs to the type IA topoisomerase family.</text>
</comment>
<evidence type="ECO:0000256" key="6">
    <source>
        <dbReference type="ARBA" id="ARBA00022842"/>
    </source>
</evidence>
<dbReference type="SMART" id="SM00493">
    <property type="entry name" value="TOPRIM"/>
    <property type="match status" value="1"/>
</dbReference>
<organism evidence="14 15">
    <name type="scientific">Candidatus Campbellbacteria bacterium CG22_combo_CG10-13_8_21_14_all_43_18</name>
    <dbReference type="NCBI Taxonomy" id="1974530"/>
    <lineage>
        <taxon>Bacteria</taxon>
        <taxon>Candidatus Campbelliibacteriota</taxon>
    </lineage>
</organism>
<dbReference type="HAMAP" id="MF_00952">
    <property type="entry name" value="Topoisom_1_prok"/>
    <property type="match status" value="1"/>
</dbReference>
<feature type="site" description="Interaction with DNA" evidence="10">
    <location>
        <position position="146"/>
    </location>
</feature>
<comment type="subunit">
    <text evidence="10">Monomer.</text>
</comment>
<dbReference type="InterPro" id="IPR013825">
    <property type="entry name" value="Topo_IA_cen_sub2"/>
</dbReference>
<dbReference type="AlphaFoldDB" id="A0A2H0DYK9"/>
<dbReference type="GO" id="GO:0006265">
    <property type="term" value="P:DNA topological change"/>
    <property type="evidence" value="ECO:0007669"/>
    <property type="project" value="UniProtKB-UniRule"/>
</dbReference>
<accession>A0A2H0DYK9</accession>
<dbReference type="PRINTS" id="PR00417">
    <property type="entry name" value="PRTPISMRASEI"/>
</dbReference>
<evidence type="ECO:0000313" key="15">
    <source>
        <dbReference type="Proteomes" id="UP000231276"/>
    </source>
</evidence>
<feature type="site" description="Interaction with DNA" evidence="10">
    <location>
        <position position="138"/>
    </location>
</feature>
<dbReference type="InterPro" id="IPR000380">
    <property type="entry name" value="Topo_IA"/>
</dbReference>
<proteinExistence type="inferred from homology"/>
<dbReference type="SMART" id="SM00436">
    <property type="entry name" value="TOP1Bc"/>
    <property type="match status" value="1"/>
</dbReference>
<dbReference type="Pfam" id="PF01131">
    <property type="entry name" value="Topoisom_bac"/>
    <property type="match status" value="1"/>
</dbReference>
<dbReference type="Gene3D" id="3.30.65.10">
    <property type="entry name" value="Bacterial Topoisomerase I, domain 1"/>
    <property type="match status" value="1"/>
</dbReference>
<dbReference type="PROSITE" id="PS50880">
    <property type="entry name" value="TOPRIM"/>
    <property type="match status" value="1"/>
</dbReference>
<feature type="site" description="Interaction with DNA" evidence="10">
    <location>
        <position position="465"/>
    </location>
</feature>
<comment type="catalytic activity">
    <reaction evidence="1 10">
        <text>ATP-independent breakage of single-stranded DNA, followed by passage and rejoining.</text>
        <dbReference type="EC" id="5.6.2.1"/>
    </reaction>
</comment>
<reference evidence="14 15" key="1">
    <citation type="submission" date="2017-09" db="EMBL/GenBank/DDBJ databases">
        <title>Depth-based differentiation of microbial function through sediment-hosted aquifers and enrichment of novel symbionts in the deep terrestrial subsurface.</title>
        <authorList>
            <person name="Probst A.J."/>
            <person name="Ladd B."/>
            <person name="Jarett J.K."/>
            <person name="Geller-Mcgrath D.E."/>
            <person name="Sieber C.M."/>
            <person name="Emerson J.B."/>
            <person name="Anantharaman K."/>
            <person name="Thomas B.C."/>
            <person name="Malmstrom R."/>
            <person name="Stieglmeier M."/>
            <person name="Klingl A."/>
            <person name="Woyke T."/>
            <person name="Ryan C.M."/>
            <person name="Banfield J.F."/>
        </authorList>
    </citation>
    <scope>NUCLEOTIDE SEQUENCE [LARGE SCALE GENOMIC DNA]</scope>
    <source>
        <strain evidence="14">CG22_combo_CG10-13_8_21_14_all_43_18</strain>
    </source>
</reference>
<keyword evidence="4" id="KW-0863">Zinc-finger</keyword>
<dbReference type="EMBL" id="PCTS01000010">
    <property type="protein sequence ID" value="PIP86680.1"/>
    <property type="molecule type" value="Genomic_DNA"/>
</dbReference>
<dbReference type="Pfam" id="PF01751">
    <property type="entry name" value="Toprim"/>
    <property type="match status" value="1"/>
</dbReference>
<evidence type="ECO:0000256" key="1">
    <source>
        <dbReference type="ARBA" id="ARBA00000213"/>
    </source>
</evidence>
<dbReference type="InterPro" id="IPR023406">
    <property type="entry name" value="Topo_IA_AS"/>
</dbReference>
<dbReference type="InterPro" id="IPR003602">
    <property type="entry name" value="Topo_IA_DNA-bd_dom"/>
</dbReference>
<feature type="site" description="Interaction with DNA" evidence="10">
    <location>
        <position position="32"/>
    </location>
</feature>
<dbReference type="InterPro" id="IPR034149">
    <property type="entry name" value="TOPRIM_TopoI"/>
</dbReference>
<dbReference type="PANTHER" id="PTHR42785:SF1">
    <property type="entry name" value="DNA TOPOISOMERASE"/>
    <property type="match status" value="1"/>
</dbReference>
<dbReference type="InterPro" id="IPR025589">
    <property type="entry name" value="Toprim_C_rpt"/>
</dbReference>
<dbReference type="InterPro" id="IPR013498">
    <property type="entry name" value="Topo_IA_Znf"/>
</dbReference>
<dbReference type="GO" id="GO:0008270">
    <property type="term" value="F:zinc ion binding"/>
    <property type="evidence" value="ECO:0007669"/>
    <property type="project" value="UniProtKB-KW"/>
</dbReference>
<evidence type="ECO:0000259" key="13">
    <source>
        <dbReference type="PROSITE" id="PS52039"/>
    </source>
</evidence>
<feature type="active site" description="O-(5'-phospho-DNA)-tyrosine intermediate" evidence="10">
    <location>
        <position position="282"/>
    </location>
</feature>
<dbReference type="EC" id="5.6.2.1" evidence="10"/>
<feature type="site" description="Interaction with DNA" evidence="10">
    <location>
        <position position="153"/>
    </location>
</feature>
<comment type="caution">
    <text evidence="14">The sequence shown here is derived from an EMBL/GenBank/DDBJ whole genome shotgun (WGS) entry which is preliminary data.</text>
</comment>
<evidence type="ECO:0000256" key="4">
    <source>
        <dbReference type="ARBA" id="ARBA00022771"/>
    </source>
</evidence>
<comment type="function">
    <text evidence="10">Releases the supercoiling and torsional tension of DNA, which is introduced during the DNA replication and transcription, by transiently cleaving and rejoining one strand of the DNA duplex. Introduces a single-strand break via transesterification at a target site in duplex DNA. The scissile phosphodiester is attacked by the catalytic tyrosine of the enzyme, resulting in the formation of a DNA-(5'-phosphotyrosyl)-enzyme intermediate and the expulsion of a 3'-OH DNA strand. The free DNA strand then undergoes passage around the unbroken strand, thus removing DNA supercoils. Finally, in the religation step, the DNA 3'-OH attacks the covalent intermediate to expel the active-site tyrosine and restore the DNA phosphodiester backbone.</text>
</comment>
<evidence type="ECO:0000256" key="8">
    <source>
        <dbReference type="ARBA" id="ARBA00023125"/>
    </source>
</evidence>
<dbReference type="InterPro" id="IPR013826">
    <property type="entry name" value="Topo_IA_cen_sub3"/>
</dbReference>
<evidence type="ECO:0000256" key="5">
    <source>
        <dbReference type="ARBA" id="ARBA00022833"/>
    </source>
</evidence>
<dbReference type="NCBIfam" id="TIGR01051">
    <property type="entry name" value="topA_bact"/>
    <property type="match status" value="1"/>
</dbReference>
<dbReference type="InterPro" id="IPR006171">
    <property type="entry name" value="TOPRIM_dom"/>
</dbReference>
<protein>
    <recommendedName>
        <fullName evidence="10">DNA topoisomerase 1</fullName>
        <ecNumber evidence="10">5.6.2.1</ecNumber>
    </recommendedName>
    <alternativeName>
        <fullName evidence="10">DNA topoisomerase I</fullName>
    </alternativeName>
</protein>
<dbReference type="SUPFAM" id="SSF57783">
    <property type="entry name" value="Zinc beta-ribbon"/>
    <property type="match status" value="1"/>
</dbReference>
<keyword evidence="6" id="KW-0460">Magnesium</keyword>
<dbReference type="GO" id="GO:0003917">
    <property type="term" value="F:DNA topoisomerase type I (single strand cut, ATP-independent) activity"/>
    <property type="evidence" value="ECO:0007669"/>
    <property type="project" value="UniProtKB-UniRule"/>
</dbReference>
<feature type="site" description="Interaction with DNA" evidence="10">
    <location>
        <position position="284"/>
    </location>
</feature>
<evidence type="ECO:0000256" key="2">
    <source>
        <dbReference type="ARBA" id="ARBA00009446"/>
    </source>
</evidence>
<feature type="domain" description="Topo IA-type catalytic" evidence="13">
    <location>
        <begin position="127"/>
        <end position="534"/>
    </location>
</feature>
<dbReference type="GO" id="GO:0005694">
    <property type="term" value="C:chromosome"/>
    <property type="evidence" value="ECO:0007669"/>
    <property type="project" value="InterPro"/>
</dbReference>
<gene>
    <name evidence="10" type="primary">topA</name>
    <name evidence="14" type="ORF">COW82_00745</name>
</gene>
<dbReference type="Pfam" id="PF13368">
    <property type="entry name" value="Toprim_C_rpt"/>
    <property type="match status" value="2"/>
</dbReference>
<dbReference type="Proteomes" id="UP000231276">
    <property type="component" value="Unassembled WGS sequence"/>
</dbReference>
<dbReference type="GO" id="GO:0003677">
    <property type="term" value="F:DNA binding"/>
    <property type="evidence" value="ECO:0007669"/>
    <property type="project" value="UniProtKB-KW"/>
</dbReference>
<dbReference type="InterPro" id="IPR013497">
    <property type="entry name" value="Topo_IA_cen"/>
</dbReference>
<evidence type="ECO:0000256" key="10">
    <source>
        <dbReference type="HAMAP-Rule" id="MF_00952"/>
    </source>
</evidence>
<dbReference type="PROSITE" id="PS52039">
    <property type="entry name" value="TOPO_IA_2"/>
    <property type="match status" value="1"/>
</dbReference>
<evidence type="ECO:0000256" key="3">
    <source>
        <dbReference type="ARBA" id="ARBA00022723"/>
    </source>
</evidence>
<dbReference type="PANTHER" id="PTHR42785">
    <property type="entry name" value="DNA TOPOISOMERASE, TYPE IA, CORE"/>
    <property type="match status" value="1"/>
</dbReference>
<dbReference type="Gene3D" id="1.10.460.10">
    <property type="entry name" value="Topoisomerase I, domain 2"/>
    <property type="match status" value="1"/>
</dbReference>
<dbReference type="InterPro" id="IPR003601">
    <property type="entry name" value="Topo_IA_2"/>
</dbReference>
<dbReference type="InterPro" id="IPR023405">
    <property type="entry name" value="Topo_IA_core_domain"/>
</dbReference>
<keyword evidence="5" id="KW-0862">Zinc</keyword>
<feature type="region of interest" description="Disordered" evidence="11">
    <location>
        <begin position="620"/>
        <end position="641"/>
    </location>
</feature>
<dbReference type="CDD" id="cd00186">
    <property type="entry name" value="TOP1Ac"/>
    <property type="match status" value="1"/>
</dbReference>
<feature type="site" description="Interaction with DNA" evidence="10">
    <location>
        <position position="141"/>
    </location>
</feature>
<feature type="region of interest" description="Disordered" evidence="11">
    <location>
        <begin position="707"/>
        <end position="726"/>
    </location>
</feature>
<keyword evidence="9 10" id="KW-0413">Isomerase</keyword>
<dbReference type="Gene3D" id="3.40.50.140">
    <property type="match status" value="1"/>
</dbReference>
<dbReference type="InterPro" id="IPR005733">
    <property type="entry name" value="TopoI_bac-type"/>
</dbReference>